<evidence type="ECO:0000313" key="4">
    <source>
        <dbReference type="Proteomes" id="UP001348397"/>
    </source>
</evidence>
<keyword evidence="4" id="KW-1185">Reference proteome</keyword>
<dbReference type="Proteomes" id="UP001348397">
    <property type="component" value="Unassembled WGS sequence"/>
</dbReference>
<proteinExistence type="inferred from homology"/>
<dbReference type="EMBL" id="JAYLAA010000059">
    <property type="protein sequence ID" value="MEC3877600.1"/>
    <property type="molecule type" value="Genomic_DNA"/>
</dbReference>
<dbReference type="InterPro" id="IPR001509">
    <property type="entry name" value="Epimerase_deHydtase"/>
</dbReference>
<protein>
    <recommendedName>
        <fullName evidence="1">dTDP-4-dehydrorhamnose reductase</fullName>
        <ecNumber evidence="1">1.1.1.133</ecNumber>
    </recommendedName>
</protein>
<dbReference type="SUPFAM" id="SSF51735">
    <property type="entry name" value="NAD(P)-binding Rossmann-fold domains"/>
    <property type="match status" value="1"/>
</dbReference>
<evidence type="ECO:0000256" key="1">
    <source>
        <dbReference type="RuleBase" id="RU364082"/>
    </source>
</evidence>
<reference evidence="3 4" key="1">
    <citation type="submission" date="2024-01" db="EMBL/GenBank/DDBJ databases">
        <title>Chryseobacterium sp. T9W2-O.</title>
        <authorList>
            <person name="Maltman C."/>
        </authorList>
    </citation>
    <scope>NUCLEOTIDE SEQUENCE [LARGE SCALE GENOMIC DNA]</scope>
    <source>
        <strain evidence="3 4">T9W2-O</strain>
    </source>
</reference>
<dbReference type="EC" id="1.1.1.133" evidence="1"/>
<comment type="caution">
    <text evidence="3">The sequence shown here is derived from an EMBL/GenBank/DDBJ whole genome shotgun (WGS) entry which is preliminary data.</text>
</comment>
<evidence type="ECO:0000259" key="2">
    <source>
        <dbReference type="Pfam" id="PF01370"/>
    </source>
</evidence>
<organism evidence="3 4">
    <name type="scientific">Chryseobacterium salviniae</name>
    <dbReference type="NCBI Taxonomy" id="3101750"/>
    <lineage>
        <taxon>Bacteria</taxon>
        <taxon>Pseudomonadati</taxon>
        <taxon>Bacteroidota</taxon>
        <taxon>Flavobacteriia</taxon>
        <taxon>Flavobacteriales</taxon>
        <taxon>Weeksellaceae</taxon>
        <taxon>Chryseobacterium group</taxon>
        <taxon>Chryseobacterium</taxon>
    </lineage>
</organism>
<comment type="function">
    <text evidence="1">Catalyzes the reduction of dTDP-6-deoxy-L-lyxo-4-hexulose to yield dTDP-L-rhamnose.</text>
</comment>
<dbReference type="Gene3D" id="3.40.50.720">
    <property type="entry name" value="NAD(P)-binding Rossmann-like Domain"/>
    <property type="match status" value="1"/>
</dbReference>
<keyword evidence="1" id="KW-0560">Oxidoreductase</keyword>
<dbReference type="PANTHER" id="PTHR10491">
    <property type="entry name" value="DTDP-4-DEHYDRORHAMNOSE REDUCTASE"/>
    <property type="match status" value="1"/>
</dbReference>
<comment type="pathway">
    <text evidence="1">Carbohydrate biosynthesis; dTDP-L-rhamnose biosynthesis.</text>
</comment>
<evidence type="ECO:0000313" key="3">
    <source>
        <dbReference type="EMBL" id="MEC3877600.1"/>
    </source>
</evidence>
<name>A0ABU6HZQ4_9FLAO</name>
<dbReference type="Pfam" id="PF01370">
    <property type="entry name" value="Epimerase"/>
    <property type="match status" value="1"/>
</dbReference>
<dbReference type="RefSeq" id="WP_326322265.1">
    <property type="nucleotide sequence ID" value="NZ_JAYLAA010000059.1"/>
</dbReference>
<dbReference type="InterPro" id="IPR036291">
    <property type="entry name" value="NAD(P)-bd_dom_sf"/>
</dbReference>
<feature type="domain" description="NAD-dependent epimerase/dehydratase" evidence="2">
    <location>
        <begin position="5"/>
        <end position="171"/>
    </location>
</feature>
<accession>A0ABU6HZQ4</accession>
<gene>
    <name evidence="3" type="ORF">SOP96_17935</name>
</gene>
<dbReference type="InterPro" id="IPR005913">
    <property type="entry name" value="dTDP_dehydrorham_reduct"/>
</dbReference>
<dbReference type="PANTHER" id="PTHR10491:SF4">
    <property type="entry name" value="METHIONINE ADENOSYLTRANSFERASE 2 SUBUNIT BETA"/>
    <property type="match status" value="1"/>
</dbReference>
<sequence>MKAKVLLTGASGFIGKRIFEELKDDFEITAISSSAKSKIFTKLNLLDASACHTFFKNKKFDVIIHAAAIAHGKNNVNSISVDQANVLMTNNIFNNLNVEESIVIYLSSVAVYSYKNNKECISIYDKPIPVTKYGKSKLKCEEILQKISTKSLHILRLAPVYSENNMKDLGKRVFLPILKVPFLTKHQRIYSLCHISEVVYNVKDVIKMERSSLSIVKDKNDHDQKKLLSLFKTEEKLIIHTKFINILFSLLNAFSFTKFDNIREMFYKLFFSVKYSNN</sequence>
<keyword evidence="1" id="KW-0521">NADP</keyword>
<comment type="similarity">
    <text evidence="1">Belongs to the dTDP-4-dehydrorhamnose reductase family.</text>
</comment>